<proteinExistence type="predicted"/>
<dbReference type="Pfam" id="PF13392">
    <property type="entry name" value="HNH_3"/>
    <property type="match status" value="1"/>
</dbReference>
<feature type="domain" description="HNH nuclease" evidence="1">
    <location>
        <begin position="118"/>
        <end position="142"/>
    </location>
</feature>
<organism evidence="2">
    <name type="scientific">viral metagenome</name>
    <dbReference type="NCBI Taxonomy" id="1070528"/>
    <lineage>
        <taxon>unclassified sequences</taxon>
        <taxon>metagenomes</taxon>
        <taxon>organismal metagenomes</taxon>
    </lineage>
</organism>
<evidence type="ECO:0000259" key="1">
    <source>
        <dbReference type="Pfam" id="PF13392"/>
    </source>
</evidence>
<name>A0A6C0IKT2_9ZZZZ</name>
<reference evidence="2" key="1">
    <citation type="journal article" date="2020" name="Nature">
        <title>Giant virus diversity and host interactions through global metagenomics.</title>
        <authorList>
            <person name="Schulz F."/>
            <person name="Roux S."/>
            <person name="Paez-Espino D."/>
            <person name="Jungbluth S."/>
            <person name="Walsh D.A."/>
            <person name="Denef V.J."/>
            <person name="McMahon K.D."/>
            <person name="Konstantinidis K.T."/>
            <person name="Eloe-Fadrosh E.A."/>
            <person name="Kyrpides N.C."/>
            <person name="Woyke T."/>
        </authorList>
    </citation>
    <scope>NUCLEOTIDE SEQUENCE</scope>
    <source>
        <strain evidence="2">GVMAG-M-3300024252-29</strain>
    </source>
</reference>
<protein>
    <recommendedName>
        <fullName evidence="1">HNH nuclease domain-containing protein</fullName>
    </recommendedName>
</protein>
<accession>A0A6C0IKT2</accession>
<dbReference type="SUPFAM" id="SSF54060">
    <property type="entry name" value="His-Me finger endonucleases"/>
    <property type="match status" value="1"/>
</dbReference>
<dbReference type="AlphaFoldDB" id="A0A6C0IKT2"/>
<sequence length="306" mass="35024">MLELETLIETYTSENYPEHTVEYVNSHKKERGKDANITKNPVYSVTLTDTILLMGCNPDTIIKLCPKSYEKILTYEKQHNDNKKITFYKHKTGYICSNTNLYIHQIITGCHGNGKGTKTISVDHIDQDPLNNTYDNLRVVSQDVQRSNQKGIKEGTQRARKTDLKNLPEGITSDMLPKYVGPGHDTYGPSKKDRYWFVVEKHPTLIANNKKQLASSKSEKVSPEEKLQQAIDILSYLDKGEMPPSDEPALPKYYSLITARGKPHLVYERRTEDGVRQNVKMVLSEEYVLAEQLERIQEKVVAKYGE</sequence>
<dbReference type="EMBL" id="MN740208">
    <property type="protein sequence ID" value="QHT93582.1"/>
    <property type="molecule type" value="Genomic_DNA"/>
</dbReference>
<dbReference type="InterPro" id="IPR003615">
    <property type="entry name" value="HNH_nuc"/>
</dbReference>
<dbReference type="Gene3D" id="3.90.75.20">
    <property type="match status" value="1"/>
</dbReference>
<evidence type="ECO:0000313" key="2">
    <source>
        <dbReference type="EMBL" id="QHT93582.1"/>
    </source>
</evidence>
<dbReference type="InterPro" id="IPR044925">
    <property type="entry name" value="His-Me_finger_sf"/>
</dbReference>